<dbReference type="PANTHER" id="PTHR43432">
    <property type="entry name" value="SLR0285 PROTEIN"/>
    <property type="match status" value="1"/>
</dbReference>
<evidence type="ECO:0000313" key="5">
    <source>
        <dbReference type="EMBL" id="HGI75759.1"/>
    </source>
</evidence>
<reference evidence="5" key="1">
    <citation type="journal article" date="2020" name="mSystems">
        <title>Genome- and Community-Level Interaction Insights into Carbon Utilization and Element Cycling Functions of Hydrothermarchaeota in Hydrothermal Sediment.</title>
        <authorList>
            <person name="Zhou Z."/>
            <person name="Liu Y."/>
            <person name="Xu W."/>
            <person name="Pan J."/>
            <person name="Luo Z.H."/>
            <person name="Li M."/>
        </authorList>
    </citation>
    <scope>NUCLEOTIDE SEQUENCE [LARGE SCALE GENOMIC DNA]</scope>
    <source>
        <strain evidence="5">SpSt-716</strain>
    </source>
</reference>
<dbReference type="Gene3D" id="3.80.30.30">
    <property type="match status" value="1"/>
</dbReference>
<dbReference type="EMBL" id="DTEN01000355">
    <property type="protein sequence ID" value="HGI75759.1"/>
    <property type="molecule type" value="Genomic_DNA"/>
</dbReference>
<name>A0A7V3YNC1_9BACT</name>
<dbReference type="Pfam" id="PF04055">
    <property type="entry name" value="Radical_SAM"/>
    <property type="match status" value="1"/>
</dbReference>
<evidence type="ECO:0000256" key="3">
    <source>
        <dbReference type="ARBA" id="ARBA00023014"/>
    </source>
</evidence>
<keyword evidence="2" id="KW-0408">Iron</keyword>
<sequence length="283" mass="32429">MRVLRLFDPWQGELCTCPPKYTLNPYTGCAHRCLYCYISSFIPRAFEVREKSPFLHLLEKDLREREKTLYLSLANSSDPYPPMEAERELTRAILKLCRREGVPVLILTKSPLVVRDADLLRTMQAAVSITITTLDSQKARLLEPGAPPPQDRVHALQALTEAGIPTILRLDPIIPGVNDTQEEWHTMLARLAPYIRQVVASTLKLRWDTGKRIATSFPEIRHFLPLFSERKGRSLYLEQKVRRALLKELREIVHAHNLPFSTCREGFPEFNDLTCDGSALLSR</sequence>
<dbReference type="SFLD" id="SFLDG01084">
    <property type="entry name" value="Uncharacterised_Radical_SAM_Su"/>
    <property type="match status" value="1"/>
</dbReference>
<dbReference type="InterPro" id="IPR058240">
    <property type="entry name" value="rSAM_sf"/>
</dbReference>
<dbReference type="InterPro" id="IPR007197">
    <property type="entry name" value="rSAM"/>
</dbReference>
<dbReference type="GO" id="GO:0051536">
    <property type="term" value="F:iron-sulfur cluster binding"/>
    <property type="evidence" value="ECO:0007669"/>
    <property type="project" value="UniProtKB-KW"/>
</dbReference>
<keyword evidence="1" id="KW-0479">Metal-binding</keyword>
<keyword evidence="3" id="KW-0411">Iron-sulfur</keyword>
<proteinExistence type="predicted"/>
<organism evidence="5">
    <name type="scientific">Candidatus Caldatribacterium californiense</name>
    <dbReference type="NCBI Taxonomy" id="1454726"/>
    <lineage>
        <taxon>Bacteria</taxon>
        <taxon>Pseudomonadati</taxon>
        <taxon>Atribacterota</taxon>
        <taxon>Atribacteria</taxon>
        <taxon>Atribacterales</taxon>
        <taxon>Candidatus Caldatribacteriaceae</taxon>
        <taxon>Candidatus Caldatribacterium</taxon>
    </lineage>
</organism>
<dbReference type="SFLD" id="SFLDS00029">
    <property type="entry name" value="Radical_SAM"/>
    <property type="match status" value="1"/>
</dbReference>
<dbReference type="CDD" id="cd01335">
    <property type="entry name" value="Radical_SAM"/>
    <property type="match status" value="1"/>
</dbReference>
<dbReference type="SMART" id="SM00729">
    <property type="entry name" value="Elp3"/>
    <property type="match status" value="1"/>
</dbReference>
<gene>
    <name evidence="5" type="ORF">ENU96_08810</name>
</gene>
<protein>
    <submittedName>
        <fullName evidence="5">Radical SAM protein</fullName>
    </submittedName>
</protein>
<feature type="domain" description="Elp3/MiaA/NifB-like radical SAM core" evidence="4">
    <location>
        <begin position="19"/>
        <end position="248"/>
    </location>
</feature>
<dbReference type="PANTHER" id="PTHR43432:SF3">
    <property type="entry name" value="SLR0285 PROTEIN"/>
    <property type="match status" value="1"/>
</dbReference>
<dbReference type="InterPro" id="IPR040086">
    <property type="entry name" value="MJ0683-like"/>
</dbReference>
<dbReference type="GO" id="GO:0046872">
    <property type="term" value="F:metal ion binding"/>
    <property type="evidence" value="ECO:0007669"/>
    <property type="project" value="UniProtKB-KW"/>
</dbReference>
<dbReference type="GO" id="GO:0003824">
    <property type="term" value="F:catalytic activity"/>
    <property type="evidence" value="ECO:0007669"/>
    <property type="project" value="InterPro"/>
</dbReference>
<accession>A0A7V3YNC1</accession>
<dbReference type="InterPro" id="IPR006638">
    <property type="entry name" value="Elp3/MiaA/NifB-like_rSAM"/>
</dbReference>
<dbReference type="AlphaFoldDB" id="A0A7V3YNC1"/>
<evidence type="ECO:0000256" key="2">
    <source>
        <dbReference type="ARBA" id="ARBA00023004"/>
    </source>
</evidence>
<evidence type="ECO:0000259" key="4">
    <source>
        <dbReference type="SMART" id="SM00729"/>
    </source>
</evidence>
<dbReference type="SUPFAM" id="SSF102114">
    <property type="entry name" value="Radical SAM enzymes"/>
    <property type="match status" value="1"/>
</dbReference>
<evidence type="ECO:0000256" key="1">
    <source>
        <dbReference type="ARBA" id="ARBA00022723"/>
    </source>
</evidence>
<comment type="caution">
    <text evidence="5">The sequence shown here is derived from an EMBL/GenBank/DDBJ whole genome shotgun (WGS) entry which is preliminary data.</text>
</comment>